<keyword evidence="4" id="KW-1185">Reference proteome</keyword>
<accession>A0ABP7T1G1</accession>
<gene>
    <name evidence="3" type="ORF">GCM10022247_49140</name>
</gene>
<dbReference type="InterPro" id="IPR005545">
    <property type="entry name" value="YCII"/>
</dbReference>
<evidence type="ECO:0000313" key="3">
    <source>
        <dbReference type="EMBL" id="GAA4019605.1"/>
    </source>
</evidence>
<reference evidence="4" key="1">
    <citation type="journal article" date="2019" name="Int. J. Syst. Evol. Microbiol.">
        <title>The Global Catalogue of Microorganisms (GCM) 10K type strain sequencing project: providing services to taxonomists for standard genome sequencing and annotation.</title>
        <authorList>
            <consortium name="The Broad Institute Genomics Platform"/>
            <consortium name="The Broad Institute Genome Sequencing Center for Infectious Disease"/>
            <person name="Wu L."/>
            <person name="Ma J."/>
        </authorList>
    </citation>
    <scope>NUCLEOTIDE SEQUENCE [LARGE SCALE GENOMIC DNA]</scope>
    <source>
        <strain evidence="4">JCM 17342</strain>
    </source>
</reference>
<organism evidence="3 4">
    <name type="scientific">Allokutzneria multivorans</name>
    <dbReference type="NCBI Taxonomy" id="1142134"/>
    <lineage>
        <taxon>Bacteria</taxon>
        <taxon>Bacillati</taxon>
        <taxon>Actinomycetota</taxon>
        <taxon>Actinomycetes</taxon>
        <taxon>Pseudonocardiales</taxon>
        <taxon>Pseudonocardiaceae</taxon>
        <taxon>Allokutzneria</taxon>
    </lineage>
</organism>
<proteinExistence type="inferred from homology"/>
<comment type="similarity">
    <text evidence="1">Belongs to the YciI family.</text>
</comment>
<dbReference type="Gene3D" id="3.30.70.1060">
    <property type="entry name" value="Dimeric alpha+beta barrel"/>
    <property type="match status" value="1"/>
</dbReference>
<dbReference type="Pfam" id="PF03795">
    <property type="entry name" value="YCII"/>
    <property type="match status" value="1"/>
</dbReference>
<dbReference type="PANTHER" id="PTHR35174:SF3">
    <property type="entry name" value="BLL7171 PROTEIN"/>
    <property type="match status" value="1"/>
</dbReference>
<evidence type="ECO:0000259" key="2">
    <source>
        <dbReference type="Pfam" id="PF03795"/>
    </source>
</evidence>
<dbReference type="Proteomes" id="UP001501747">
    <property type="component" value="Unassembled WGS sequence"/>
</dbReference>
<evidence type="ECO:0000313" key="4">
    <source>
        <dbReference type="Proteomes" id="UP001501747"/>
    </source>
</evidence>
<protein>
    <submittedName>
        <fullName evidence="3">YciI family protein</fullName>
    </submittedName>
</protein>
<evidence type="ECO:0000256" key="1">
    <source>
        <dbReference type="ARBA" id="ARBA00007689"/>
    </source>
</evidence>
<dbReference type="SUPFAM" id="SSF54909">
    <property type="entry name" value="Dimeric alpha+beta barrel"/>
    <property type="match status" value="1"/>
</dbReference>
<dbReference type="InterPro" id="IPR011008">
    <property type="entry name" value="Dimeric_a/b-barrel"/>
</dbReference>
<sequence length="123" mass="13358">MKYVILIQSNAASLARWELLTDQQRSDFGHGHMNLTEELRKSGHLVASEGLGDPQLGRHVSLRDGKPLVTDGPYAEAKEHLAGFYVVECASFDEAASIAARMPDVLIGGSVEVRPVFDPAVLD</sequence>
<dbReference type="EMBL" id="BAABAL010000018">
    <property type="protein sequence ID" value="GAA4019605.1"/>
    <property type="molecule type" value="Genomic_DNA"/>
</dbReference>
<name>A0ABP7T1G1_9PSEU</name>
<dbReference type="PANTHER" id="PTHR35174">
    <property type="entry name" value="BLL7171 PROTEIN-RELATED"/>
    <property type="match status" value="1"/>
</dbReference>
<comment type="caution">
    <text evidence="3">The sequence shown here is derived from an EMBL/GenBank/DDBJ whole genome shotgun (WGS) entry which is preliminary data.</text>
</comment>
<dbReference type="RefSeq" id="WP_344878984.1">
    <property type="nucleotide sequence ID" value="NZ_BAABAL010000018.1"/>
</dbReference>
<feature type="domain" description="YCII-related" evidence="2">
    <location>
        <begin position="1"/>
        <end position="118"/>
    </location>
</feature>